<feature type="compositionally biased region" description="Low complexity" evidence="1">
    <location>
        <begin position="135"/>
        <end position="147"/>
    </location>
</feature>
<feature type="compositionally biased region" description="Low complexity" evidence="1">
    <location>
        <begin position="906"/>
        <end position="926"/>
    </location>
</feature>
<feature type="compositionally biased region" description="Low complexity" evidence="1">
    <location>
        <begin position="531"/>
        <end position="545"/>
    </location>
</feature>
<feature type="compositionally biased region" description="Polar residues" evidence="1">
    <location>
        <begin position="54"/>
        <end position="64"/>
    </location>
</feature>
<keyword evidence="3" id="KW-1185">Reference proteome</keyword>
<proteinExistence type="predicted"/>
<reference evidence="2" key="2">
    <citation type="submission" date="2021-10" db="EMBL/GenBank/DDBJ databases">
        <title>Phylogenomics reveals ancestral predisposition of the termite-cultivated fungus Termitomyces towards a domesticated lifestyle.</title>
        <authorList>
            <person name="Auxier B."/>
            <person name="Grum-Grzhimaylo A."/>
            <person name="Cardenas M.E."/>
            <person name="Lodge J.D."/>
            <person name="Laessoe T."/>
            <person name="Pedersen O."/>
            <person name="Smith M.E."/>
            <person name="Kuyper T.W."/>
            <person name="Franco-Molano E.A."/>
            <person name="Baroni T.J."/>
            <person name="Aanen D.K."/>
        </authorList>
    </citation>
    <scope>NUCLEOTIDE SEQUENCE</scope>
    <source>
        <strain evidence="2">AP01</strain>
        <tissue evidence="2">Mycelium</tissue>
    </source>
</reference>
<feature type="compositionally biased region" description="Polar residues" evidence="1">
    <location>
        <begin position="244"/>
        <end position="256"/>
    </location>
</feature>
<evidence type="ECO:0000256" key="1">
    <source>
        <dbReference type="SAM" id="MobiDB-lite"/>
    </source>
</evidence>
<feature type="compositionally biased region" description="Low complexity" evidence="1">
    <location>
        <begin position="441"/>
        <end position="454"/>
    </location>
</feature>
<name>A0A9P7KEV5_9AGAR</name>
<evidence type="ECO:0000313" key="3">
    <source>
        <dbReference type="Proteomes" id="UP000775547"/>
    </source>
</evidence>
<feature type="compositionally biased region" description="Pro residues" evidence="1">
    <location>
        <begin position="823"/>
        <end position="839"/>
    </location>
</feature>
<feature type="compositionally biased region" description="Polar residues" evidence="1">
    <location>
        <begin position="762"/>
        <end position="772"/>
    </location>
</feature>
<accession>A0A9P7KEV5</accession>
<dbReference type="EMBL" id="JABCKV010000006">
    <property type="protein sequence ID" value="KAG5647908.1"/>
    <property type="molecule type" value="Genomic_DNA"/>
</dbReference>
<feature type="compositionally biased region" description="Pro residues" evidence="1">
    <location>
        <begin position="684"/>
        <end position="695"/>
    </location>
</feature>
<feature type="compositionally biased region" description="Pro residues" evidence="1">
    <location>
        <begin position="874"/>
        <end position="888"/>
    </location>
</feature>
<feature type="region of interest" description="Disordered" evidence="1">
    <location>
        <begin position="623"/>
        <end position="967"/>
    </location>
</feature>
<feature type="compositionally biased region" description="Polar residues" evidence="1">
    <location>
        <begin position="949"/>
        <end position="960"/>
    </location>
</feature>
<comment type="caution">
    <text evidence="2">The sequence shown here is derived from an EMBL/GenBank/DDBJ whole genome shotgun (WGS) entry which is preliminary data.</text>
</comment>
<feature type="region of interest" description="Disordered" evidence="1">
    <location>
        <begin position="518"/>
        <end position="603"/>
    </location>
</feature>
<feature type="compositionally biased region" description="Low complexity" evidence="1">
    <location>
        <begin position="391"/>
        <end position="412"/>
    </location>
</feature>
<dbReference type="OrthoDB" id="3262497at2759"/>
<feature type="compositionally biased region" description="Low complexity" evidence="1">
    <location>
        <begin position="633"/>
        <end position="647"/>
    </location>
</feature>
<protein>
    <submittedName>
        <fullName evidence="2">Uncharacterized protein</fullName>
    </submittedName>
</protein>
<feature type="compositionally biased region" description="Pro residues" evidence="1">
    <location>
        <begin position="789"/>
        <end position="799"/>
    </location>
</feature>
<gene>
    <name evidence="2" type="ORF">DXG03_007832</name>
</gene>
<feature type="compositionally biased region" description="Low complexity" evidence="1">
    <location>
        <begin position="732"/>
        <end position="761"/>
    </location>
</feature>
<feature type="region of interest" description="Disordered" evidence="1">
    <location>
        <begin position="239"/>
        <end position="259"/>
    </location>
</feature>
<reference evidence="2" key="1">
    <citation type="submission" date="2020-07" db="EMBL/GenBank/DDBJ databases">
        <authorList>
            <person name="Nieuwenhuis M."/>
            <person name="Van De Peppel L.J.J."/>
        </authorList>
    </citation>
    <scope>NUCLEOTIDE SEQUENCE</scope>
    <source>
        <strain evidence="2">AP01</strain>
        <tissue evidence="2">Mycelium</tissue>
    </source>
</reference>
<feature type="compositionally biased region" description="Pro residues" evidence="1">
    <location>
        <begin position="546"/>
        <end position="561"/>
    </location>
</feature>
<sequence length="1002" mass="105291">MDDPWANAWGEPANKAAHDAPATWSHTSKPSTASDAEADIAMPSWATGAGVQWSEPSTDQTTLWHPSMPLKEWGTSPYEDLPLGKPSPDPIPDPDRSTSPEAIETAPSSPASKHASLEKALEELPSTDNVVQSITRSSTPTSTPGSPDAFGTFETGLDVDETDVDPWAKSLTSPEIPEEAAEVWVPSWGASDRDIDAQTLEKADEWEAAKQSKAKQDQHVPPHILAAILDEFQTLSSELWPATGSPSEQTGVSEQRSGMDEVEGLAAVADRIIPQDLTLPPYVQFSKTFTAKNTGESLRLTRHVPITRLSPFNLYLASKGSTAWETSVKARPEIPNDDFLPPGWRVVEKDKEESVSAVDTKKKSTGGLLSFFGRKAPTTSPDNSPRRSESPSRASLPTSIGTTAASKTGTSSPVVGSSRTSVDGVGSVPVRGSTPGAIVPTSSSGDIAASDSGTALAHPTLQPLPPSPDVFEPVQVQAPSAVSRFLGRFSRSKASGSNPRNSLALSTDDLEFLSDIIPSANDEADEDSQLRELSSMISSSPLSTVLPPPLAPPPKVPPPPKPTRRSLPGPSEGPPPPPSTDDDLFSLFNSPPTSVPPPAVPSLSTTFAQPLATIASLPLPSQPPFMLEPQITGTSSSSSRGIGHSSSPFDLSTLKPSTPLPRRAPVAIMSSGSAASSSSSFHILPPPPILPPPAPMTSEKSSSQSQPASIGNMINDAPDFADFYSPPPTQPSLPSNTSLTSNRSLSTTFSDKSLFSGDSSSQNLTFNTNQAEENFFDDFDDFVFSPIRDPSPPRPPAKPTPTTFPASFGHRPLVPPVQQQQVPIPPQPPVKHPSPPPTPMSTTANRTGPRAANHQRTMSLMIDAAARPGVWPAPLSPVPQPIPAPDAPPSHSRLTSGMQPLPPPSVQVQSSSNPASQSQSQPSFPFALPPPPGFSSPRTATLPHLSRAASPSVSGIQNGNGIPFSQPPLLLKTKLALAPPSESASVASGGLSAQDLSFFEGL</sequence>
<dbReference type="AlphaFoldDB" id="A0A9P7KEV5"/>
<dbReference type="Proteomes" id="UP000775547">
    <property type="component" value="Unassembled WGS sequence"/>
</dbReference>
<evidence type="ECO:0000313" key="2">
    <source>
        <dbReference type="EMBL" id="KAG5647908.1"/>
    </source>
</evidence>
<organism evidence="2 3">
    <name type="scientific">Asterophora parasitica</name>
    <dbReference type="NCBI Taxonomy" id="117018"/>
    <lineage>
        <taxon>Eukaryota</taxon>
        <taxon>Fungi</taxon>
        <taxon>Dikarya</taxon>
        <taxon>Basidiomycota</taxon>
        <taxon>Agaricomycotina</taxon>
        <taxon>Agaricomycetes</taxon>
        <taxon>Agaricomycetidae</taxon>
        <taxon>Agaricales</taxon>
        <taxon>Tricholomatineae</taxon>
        <taxon>Lyophyllaceae</taxon>
        <taxon>Asterophora</taxon>
    </lineage>
</organism>
<feature type="compositionally biased region" description="Low complexity" evidence="1">
    <location>
        <begin position="670"/>
        <end position="683"/>
    </location>
</feature>
<feature type="region of interest" description="Disordered" evidence="1">
    <location>
        <begin position="368"/>
        <end position="472"/>
    </location>
</feature>
<feature type="compositionally biased region" description="Polar residues" evidence="1">
    <location>
        <begin position="24"/>
        <end position="34"/>
    </location>
</feature>
<feature type="region of interest" description="Disordered" evidence="1">
    <location>
        <begin position="1"/>
        <end position="190"/>
    </location>
</feature>